<dbReference type="RefSeq" id="WP_311622006.1">
    <property type="nucleotide sequence ID" value="NZ_JAVRFE010000002.1"/>
</dbReference>
<dbReference type="Gene3D" id="3.40.50.1820">
    <property type="entry name" value="alpha/beta hydrolase"/>
    <property type="match status" value="1"/>
</dbReference>
<dbReference type="Proteomes" id="UP001180551">
    <property type="component" value="Unassembled WGS sequence"/>
</dbReference>
<dbReference type="EMBL" id="JAVRFE010000002">
    <property type="protein sequence ID" value="MDT0454569.1"/>
    <property type="molecule type" value="Genomic_DNA"/>
</dbReference>
<name>A0ABU2T005_9ACTN</name>
<comment type="caution">
    <text evidence="2">The sequence shown here is derived from an EMBL/GenBank/DDBJ whole genome shotgun (WGS) entry which is preliminary data.</text>
</comment>
<accession>A0ABU2T005</accession>
<evidence type="ECO:0000256" key="1">
    <source>
        <dbReference type="SAM" id="MobiDB-lite"/>
    </source>
</evidence>
<evidence type="ECO:0000313" key="3">
    <source>
        <dbReference type="Proteomes" id="UP001180551"/>
    </source>
</evidence>
<evidence type="ECO:0008006" key="4">
    <source>
        <dbReference type="Google" id="ProtNLM"/>
    </source>
</evidence>
<gene>
    <name evidence="2" type="ORF">RM550_02300</name>
</gene>
<organism evidence="2 3">
    <name type="scientific">Streptomyces mooreae</name>
    <dbReference type="NCBI Taxonomy" id="3075523"/>
    <lineage>
        <taxon>Bacteria</taxon>
        <taxon>Bacillati</taxon>
        <taxon>Actinomycetota</taxon>
        <taxon>Actinomycetes</taxon>
        <taxon>Kitasatosporales</taxon>
        <taxon>Streptomycetaceae</taxon>
        <taxon>Streptomyces</taxon>
    </lineage>
</organism>
<protein>
    <recommendedName>
        <fullName evidence="4">MFS transporter</fullName>
    </recommendedName>
</protein>
<sequence>MGVGCTEESASVTVAASAVPQRVVLDARPQAALRLYGVPPAGAGPDCYLRWVPLLPSWIEPCSVALPGRGARSAEPSLTAPSVLNVAVPDLQGDLDTSTAQVQWIVDGYALVLGGTVPAVGAFTDAMTLTAVVAGAVTLVTAAAAARRLGRPVRTAPGSPATAVSPYRPRPGPGTRRTRPDRATSHSFGGAFKAVARAPGRRR</sequence>
<keyword evidence="3" id="KW-1185">Reference proteome</keyword>
<reference evidence="2" key="1">
    <citation type="submission" date="2024-05" db="EMBL/GenBank/DDBJ databases">
        <title>30 novel species of actinomycetes from the DSMZ collection.</title>
        <authorList>
            <person name="Nouioui I."/>
        </authorList>
    </citation>
    <scope>NUCLEOTIDE SEQUENCE</scope>
    <source>
        <strain evidence="2">DSM 41527</strain>
    </source>
</reference>
<dbReference type="InterPro" id="IPR029058">
    <property type="entry name" value="AB_hydrolase_fold"/>
</dbReference>
<proteinExistence type="predicted"/>
<feature type="region of interest" description="Disordered" evidence="1">
    <location>
        <begin position="151"/>
        <end position="203"/>
    </location>
</feature>
<evidence type="ECO:0000313" key="2">
    <source>
        <dbReference type="EMBL" id="MDT0454569.1"/>
    </source>
</evidence>